<sequence length="192" mass="20361">MTKILAFAGSSRTGSFHKALVKIAAQGAEAAGAEVTLIDLGDYPMPLYNQDLEAKEGFPDSVLAFKKLLKSHHGLLIASPEYNSSITPLLKNAIDWASRPEEGEPPLSLTCFRGKVAALMATSPGGMGGLRGLVHVRDILQNIGVIVIPQQKTISGAYQAFNEQGQLIDAEQDAAVREVGKALATVSQKLHG</sequence>
<dbReference type="InterPro" id="IPR005025">
    <property type="entry name" value="FMN_Rdtase-like_dom"/>
</dbReference>
<evidence type="ECO:0000313" key="3">
    <source>
        <dbReference type="Proteomes" id="UP001056708"/>
    </source>
</evidence>
<evidence type="ECO:0000313" key="2">
    <source>
        <dbReference type="EMBL" id="USR90628.1"/>
    </source>
</evidence>
<protein>
    <submittedName>
        <fullName evidence="2">NAD(P)H-dependent oxidoreductase</fullName>
    </submittedName>
</protein>
<proteinExistence type="predicted"/>
<dbReference type="Pfam" id="PF03358">
    <property type="entry name" value="FMN_red"/>
    <property type="match status" value="1"/>
</dbReference>
<dbReference type="Gene3D" id="3.40.50.360">
    <property type="match status" value="1"/>
</dbReference>
<dbReference type="Proteomes" id="UP001056708">
    <property type="component" value="Chromosome"/>
</dbReference>
<organism evidence="2 3">
    <name type="scientific">Phormidium yuhuli AB48</name>
    <dbReference type="NCBI Taxonomy" id="2940671"/>
    <lineage>
        <taxon>Bacteria</taxon>
        <taxon>Bacillati</taxon>
        <taxon>Cyanobacteriota</taxon>
        <taxon>Cyanophyceae</taxon>
        <taxon>Oscillatoriophycideae</taxon>
        <taxon>Oscillatoriales</taxon>
        <taxon>Oscillatoriaceae</taxon>
        <taxon>Phormidium</taxon>
        <taxon>Phormidium yuhuli</taxon>
    </lineage>
</organism>
<dbReference type="EMBL" id="CP098611">
    <property type="protein sequence ID" value="USR90628.1"/>
    <property type="molecule type" value="Genomic_DNA"/>
</dbReference>
<gene>
    <name evidence="2" type="ORF">NEA10_17625</name>
</gene>
<accession>A0ABY5AN48</accession>
<name>A0ABY5AN48_9CYAN</name>
<dbReference type="InterPro" id="IPR050712">
    <property type="entry name" value="NAD(P)H-dep_reductase"/>
</dbReference>
<reference evidence="2" key="1">
    <citation type="submission" date="2022-06" db="EMBL/GenBank/DDBJ databases">
        <title>Genome sequence of Phormidium yuhuli AB48 isolated from an industrial photobioreactor environment.</title>
        <authorList>
            <person name="Qiu Y."/>
            <person name="Noonan A.J.C."/>
            <person name="Dofher K."/>
            <person name="Koch M."/>
            <person name="Kieft B."/>
            <person name="Lin X."/>
            <person name="Ziels R.M."/>
            <person name="Hallam S.J."/>
        </authorList>
    </citation>
    <scope>NUCLEOTIDE SEQUENCE</scope>
    <source>
        <strain evidence="2">AB48</strain>
    </source>
</reference>
<dbReference type="InterPro" id="IPR029039">
    <property type="entry name" value="Flavoprotein-like_sf"/>
</dbReference>
<dbReference type="PANTHER" id="PTHR30543">
    <property type="entry name" value="CHROMATE REDUCTASE"/>
    <property type="match status" value="1"/>
</dbReference>
<dbReference type="RefSeq" id="WP_252662652.1">
    <property type="nucleotide sequence ID" value="NZ_CP098611.1"/>
</dbReference>
<dbReference type="SUPFAM" id="SSF52218">
    <property type="entry name" value="Flavoproteins"/>
    <property type="match status" value="1"/>
</dbReference>
<keyword evidence="3" id="KW-1185">Reference proteome</keyword>
<dbReference type="PANTHER" id="PTHR30543:SF21">
    <property type="entry name" value="NAD(P)H-DEPENDENT FMN REDUCTASE LOT6"/>
    <property type="match status" value="1"/>
</dbReference>
<feature type="domain" description="NADPH-dependent FMN reductase-like" evidence="1">
    <location>
        <begin position="2"/>
        <end position="156"/>
    </location>
</feature>
<evidence type="ECO:0000259" key="1">
    <source>
        <dbReference type="Pfam" id="PF03358"/>
    </source>
</evidence>